<gene>
    <name evidence="2" type="ORF">Pan14r_43680</name>
</gene>
<dbReference type="Gene3D" id="3.20.20.140">
    <property type="entry name" value="Metal-dependent hydrolases"/>
    <property type="match status" value="1"/>
</dbReference>
<dbReference type="Gene3D" id="2.30.40.10">
    <property type="entry name" value="Urease, subunit C, domain 1"/>
    <property type="match status" value="1"/>
</dbReference>
<protein>
    <recommendedName>
        <fullName evidence="1">Amidohydrolase-related domain-containing protein</fullName>
    </recommendedName>
</protein>
<evidence type="ECO:0000313" key="3">
    <source>
        <dbReference type="Proteomes" id="UP000317238"/>
    </source>
</evidence>
<evidence type="ECO:0000313" key="2">
    <source>
        <dbReference type="EMBL" id="TWT72051.1"/>
    </source>
</evidence>
<dbReference type="PANTHER" id="PTHR43135">
    <property type="entry name" value="ALPHA-D-RIBOSE 1-METHYLPHOSPHONATE 5-TRIPHOSPHATE DIPHOSPHATASE"/>
    <property type="match status" value="1"/>
</dbReference>
<accession>A0A5C5YC75</accession>
<name>A0A5C5YC75_9PLAN</name>
<dbReference type="Pfam" id="PF01979">
    <property type="entry name" value="Amidohydro_1"/>
    <property type="match status" value="1"/>
</dbReference>
<dbReference type="InterPro" id="IPR032466">
    <property type="entry name" value="Metal_Hydrolase"/>
</dbReference>
<keyword evidence="3" id="KW-1185">Reference proteome</keyword>
<dbReference type="SUPFAM" id="SSF51556">
    <property type="entry name" value="Metallo-dependent hydrolases"/>
    <property type="match status" value="1"/>
</dbReference>
<dbReference type="InterPro" id="IPR006680">
    <property type="entry name" value="Amidohydro-rel"/>
</dbReference>
<evidence type="ECO:0000259" key="1">
    <source>
        <dbReference type="Pfam" id="PF01979"/>
    </source>
</evidence>
<dbReference type="AlphaFoldDB" id="A0A5C5YC75"/>
<sequence>MNGSRPNPLTVSDTASVRRFHPSRMPPYQIEPIDMHRFITQRFAIPSARLWVAAIGWICLSVVSASDQVPAPPQSRPIVIRGATLHRVDQPVMQNGDLLFDDGRITGIGSDIDIPDNAKIIDAAGKHVYPGLIESMTDLGLREISNQSATVDNTEFGSINPNAKSWVAVNPDSELIPVARSGGVLLANVAPLGRWIRGQSAVMMLDGWTYQDMVLSAPSGLCLNWDHITGRGGDADLARRDERLDEFTERLDQARRFALGRQRDGERTHADLRLESLIPVIEGRVPVIATANRQSAIESAVAFCRSQSLRLIIHGGFDAEQCAELLKANDIGVLIPGTYRLPIRRSDRYDAAYTLPARLQRAGVRFAIGGEGSGSPGGASLTQNLPYHAGCAVAYGLSRQDALRSITLSPAEILGVEDRVGSLTVGKDATLLIADGDILETETQVTDAFITGRPVDLSNRHTMLHQKYRQKYRQANR</sequence>
<comment type="caution">
    <text evidence="2">The sequence shown here is derived from an EMBL/GenBank/DDBJ whole genome shotgun (WGS) entry which is preliminary data.</text>
</comment>
<dbReference type="GO" id="GO:0016810">
    <property type="term" value="F:hydrolase activity, acting on carbon-nitrogen (but not peptide) bonds"/>
    <property type="evidence" value="ECO:0007669"/>
    <property type="project" value="InterPro"/>
</dbReference>
<feature type="domain" description="Amidohydrolase-related" evidence="1">
    <location>
        <begin position="358"/>
        <end position="443"/>
    </location>
</feature>
<dbReference type="SUPFAM" id="SSF51338">
    <property type="entry name" value="Composite domain of metallo-dependent hydrolases"/>
    <property type="match status" value="1"/>
</dbReference>
<organism evidence="2 3">
    <name type="scientific">Crateriforma conspicua</name>
    <dbReference type="NCBI Taxonomy" id="2527996"/>
    <lineage>
        <taxon>Bacteria</taxon>
        <taxon>Pseudomonadati</taxon>
        <taxon>Planctomycetota</taxon>
        <taxon>Planctomycetia</taxon>
        <taxon>Planctomycetales</taxon>
        <taxon>Planctomycetaceae</taxon>
        <taxon>Crateriforma</taxon>
    </lineage>
</organism>
<dbReference type="InterPro" id="IPR011059">
    <property type="entry name" value="Metal-dep_hydrolase_composite"/>
</dbReference>
<dbReference type="EMBL" id="SJPL01000001">
    <property type="protein sequence ID" value="TWT72051.1"/>
    <property type="molecule type" value="Genomic_DNA"/>
</dbReference>
<dbReference type="InterPro" id="IPR051781">
    <property type="entry name" value="Metallo-dep_Hydrolase"/>
</dbReference>
<dbReference type="PANTHER" id="PTHR43135:SF3">
    <property type="entry name" value="ALPHA-D-RIBOSE 1-METHYLPHOSPHONATE 5-TRIPHOSPHATE DIPHOSPHATASE"/>
    <property type="match status" value="1"/>
</dbReference>
<proteinExistence type="predicted"/>
<dbReference type="Proteomes" id="UP000317238">
    <property type="component" value="Unassembled WGS sequence"/>
</dbReference>
<reference evidence="2 3" key="1">
    <citation type="submission" date="2019-02" db="EMBL/GenBank/DDBJ databases">
        <title>Deep-cultivation of Planctomycetes and their phenomic and genomic characterization uncovers novel biology.</title>
        <authorList>
            <person name="Wiegand S."/>
            <person name="Jogler M."/>
            <person name="Boedeker C."/>
            <person name="Pinto D."/>
            <person name="Vollmers J."/>
            <person name="Rivas-Marin E."/>
            <person name="Kohn T."/>
            <person name="Peeters S.H."/>
            <person name="Heuer A."/>
            <person name="Rast P."/>
            <person name="Oberbeckmann S."/>
            <person name="Bunk B."/>
            <person name="Jeske O."/>
            <person name="Meyerdierks A."/>
            <person name="Storesund J.E."/>
            <person name="Kallscheuer N."/>
            <person name="Luecker S."/>
            <person name="Lage O.M."/>
            <person name="Pohl T."/>
            <person name="Merkel B.J."/>
            <person name="Hornburger P."/>
            <person name="Mueller R.-W."/>
            <person name="Bruemmer F."/>
            <person name="Labrenz M."/>
            <person name="Spormann A.M."/>
            <person name="Op Den Camp H."/>
            <person name="Overmann J."/>
            <person name="Amann R."/>
            <person name="Jetten M.S.M."/>
            <person name="Mascher T."/>
            <person name="Medema M.H."/>
            <person name="Devos D.P."/>
            <person name="Kaster A.-K."/>
            <person name="Ovreas L."/>
            <person name="Rohde M."/>
            <person name="Galperin M.Y."/>
            <person name="Jogler C."/>
        </authorList>
    </citation>
    <scope>NUCLEOTIDE SEQUENCE [LARGE SCALE GENOMIC DNA]</scope>
    <source>
        <strain evidence="2 3">Pan14r</strain>
    </source>
</reference>